<evidence type="ECO:0000313" key="2">
    <source>
        <dbReference type="EMBL" id="SDE26845.1"/>
    </source>
</evidence>
<dbReference type="CDD" id="cd03024">
    <property type="entry name" value="DsbA_FrnE"/>
    <property type="match status" value="1"/>
</dbReference>
<feature type="domain" description="DSBA-like thioredoxin" evidence="1">
    <location>
        <begin position="3"/>
        <end position="204"/>
    </location>
</feature>
<dbReference type="EMBL" id="FNAI01000005">
    <property type="protein sequence ID" value="SDE26845.1"/>
    <property type="molecule type" value="Genomic_DNA"/>
</dbReference>
<dbReference type="Proteomes" id="UP000199072">
    <property type="component" value="Unassembled WGS sequence"/>
</dbReference>
<name>A0A1G7BKN6_9SPHI</name>
<dbReference type="RefSeq" id="WP_091149910.1">
    <property type="nucleotide sequence ID" value="NZ_FNAI01000005.1"/>
</dbReference>
<keyword evidence="3" id="KW-1185">Reference proteome</keyword>
<protein>
    <submittedName>
        <fullName evidence="2">Predicted dithiol-disulfide isomerase, DsbA family</fullName>
    </submittedName>
</protein>
<evidence type="ECO:0000313" key="3">
    <source>
        <dbReference type="Proteomes" id="UP000199072"/>
    </source>
</evidence>
<dbReference type="SUPFAM" id="SSF52833">
    <property type="entry name" value="Thioredoxin-like"/>
    <property type="match status" value="1"/>
</dbReference>
<keyword evidence="2" id="KW-0413">Isomerase</keyword>
<proteinExistence type="predicted"/>
<sequence>MKIEIWSDVMCPFCYIGKRRFEEALVQFENRDQVEIEWKSFQLNPDMKTDPSVNITQYLADVKGWTLEYAREMNSHVTQMAAEVGLTYNFDTAVVANSFNAHRFSHLAKQHGLGDTAEEALFNAYFTRGLNIDDNDTLVQLGTEIGLDAEEIKQTLSSDTFAADVKHDIIEAQELGIRGVPFFVVNNKYGISGAQAVPVFTQTIETAFNEWQQENPKPSLTIIEGESCTPDGDCG</sequence>
<dbReference type="OrthoDB" id="9799122at2"/>
<dbReference type="GO" id="GO:0016853">
    <property type="term" value="F:isomerase activity"/>
    <property type="evidence" value="ECO:0007669"/>
    <property type="project" value="UniProtKB-KW"/>
</dbReference>
<dbReference type="GO" id="GO:0016491">
    <property type="term" value="F:oxidoreductase activity"/>
    <property type="evidence" value="ECO:0007669"/>
    <property type="project" value="InterPro"/>
</dbReference>
<dbReference type="PANTHER" id="PTHR13887:SF41">
    <property type="entry name" value="THIOREDOXIN SUPERFAMILY PROTEIN"/>
    <property type="match status" value="1"/>
</dbReference>
<dbReference type="PANTHER" id="PTHR13887">
    <property type="entry name" value="GLUTATHIONE S-TRANSFERASE KAPPA"/>
    <property type="match status" value="1"/>
</dbReference>
<dbReference type="InterPro" id="IPR001853">
    <property type="entry name" value="DSBA-like_thioredoxin_dom"/>
</dbReference>
<dbReference type="Gene3D" id="3.40.30.10">
    <property type="entry name" value="Glutaredoxin"/>
    <property type="match status" value="1"/>
</dbReference>
<dbReference type="STRING" id="1391627.SAMN05216464_10540"/>
<dbReference type="AlphaFoldDB" id="A0A1G7BKN6"/>
<reference evidence="2 3" key="1">
    <citation type="submission" date="2016-10" db="EMBL/GenBank/DDBJ databases">
        <authorList>
            <person name="de Groot N.N."/>
        </authorList>
    </citation>
    <scope>NUCLEOTIDE SEQUENCE [LARGE SCALE GENOMIC DNA]</scope>
    <source>
        <strain evidence="2 3">47C3B</strain>
    </source>
</reference>
<accession>A0A1G7BKN6</accession>
<organism evidence="2 3">
    <name type="scientific">Mucilaginibacter pineti</name>
    <dbReference type="NCBI Taxonomy" id="1391627"/>
    <lineage>
        <taxon>Bacteria</taxon>
        <taxon>Pseudomonadati</taxon>
        <taxon>Bacteroidota</taxon>
        <taxon>Sphingobacteriia</taxon>
        <taxon>Sphingobacteriales</taxon>
        <taxon>Sphingobacteriaceae</taxon>
        <taxon>Mucilaginibacter</taxon>
    </lineage>
</organism>
<dbReference type="Pfam" id="PF01323">
    <property type="entry name" value="DSBA"/>
    <property type="match status" value="1"/>
</dbReference>
<gene>
    <name evidence="2" type="ORF">SAMN05216464_10540</name>
</gene>
<dbReference type="InterPro" id="IPR036249">
    <property type="entry name" value="Thioredoxin-like_sf"/>
</dbReference>
<evidence type="ECO:0000259" key="1">
    <source>
        <dbReference type="Pfam" id="PF01323"/>
    </source>
</evidence>